<dbReference type="EC" id="3.6.1.27" evidence="3 12"/>
<evidence type="ECO:0000256" key="5">
    <source>
        <dbReference type="ARBA" id="ARBA00022475"/>
    </source>
</evidence>
<dbReference type="InterPro" id="IPR003824">
    <property type="entry name" value="UppP"/>
</dbReference>
<evidence type="ECO:0000256" key="3">
    <source>
        <dbReference type="ARBA" id="ARBA00012374"/>
    </source>
</evidence>
<comment type="similarity">
    <text evidence="2 12">Belongs to the UppP family.</text>
</comment>
<dbReference type="AlphaFoldDB" id="A0A523BE93"/>
<feature type="transmembrane region" description="Helical" evidence="12">
    <location>
        <begin position="75"/>
        <end position="94"/>
    </location>
</feature>
<evidence type="ECO:0000256" key="1">
    <source>
        <dbReference type="ARBA" id="ARBA00004651"/>
    </source>
</evidence>
<evidence type="ECO:0000256" key="4">
    <source>
        <dbReference type="ARBA" id="ARBA00021581"/>
    </source>
</evidence>
<evidence type="ECO:0000256" key="7">
    <source>
        <dbReference type="ARBA" id="ARBA00022801"/>
    </source>
</evidence>
<sequence>MDLSELIIGIVQGITEFLPISSSAHMIIVSKLFNSSVNIISAHIGTLIPIIIYFRNDIFKIIKAFFSFNTKDENFKLLIYIIIGNIPTIIIYLLLRNFNFIKLIPFAFIFTGILLLLTYNKKGSKNIDLKSSLLIGLFQGISIIPGISRLGATISIALLKNIKIEEAFKFSFLLFIPIIIGGIIIETNLNINIILISMIFGFIGIYILKKLLNRLYLFSIYCFLIAVISYFII</sequence>
<evidence type="ECO:0000256" key="9">
    <source>
        <dbReference type="ARBA" id="ARBA00023136"/>
    </source>
</evidence>
<evidence type="ECO:0000256" key="6">
    <source>
        <dbReference type="ARBA" id="ARBA00022692"/>
    </source>
</evidence>
<comment type="subcellular location">
    <subcellularLocation>
        <location evidence="1 12">Cell membrane</location>
        <topology evidence="1 12">Multi-pass membrane protein</topology>
    </subcellularLocation>
</comment>
<dbReference type="GO" id="GO:0050380">
    <property type="term" value="F:undecaprenyl-diphosphatase activity"/>
    <property type="evidence" value="ECO:0007669"/>
    <property type="project" value="UniProtKB-UniRule"/>
</dbReference>
<accession>A0A523BE93</accession>
<dbReference type="PANTHER" id="PTHR30622:SF2">
    <property type="entry name" value="UNDECAPRENYL-DIPHOSPHATASE"/>
    <property type="match status" value="1"/>
</dbReference>
<dbReference type="EMBL" id="QNVI01000030">
    <property type="protein sequence ID" value="TDA39267.1"/>
    <property type="molecule type" value="Genomic_DNA"/>
</dbReference>
<comment type="catalytic activity">
    <reaction evidence="11 12">
        <text>di-trans,octa-cis-undecaprenyl diphosphate + H2O = di-trans,octa-cis-undecaprenyl phosphate + phosphate + H(+)</text>
        <dbReference type="Rhea" id="RHEA:28094"/>
        <dbReference type="ChEBI" id="CHEBI:15377"/>
        <dbReference type="ChEBI" id="CHEBI:15378"/>
        <dbReference type="ChEBI" id="CHEBI:43474"/>
        <dbReference type="ChEBI" id="CHEBI:58405"/>
        <dbReference type="ChEBI" id="CHEBI:60392"/>
        <dbReference type="EC" id="3.6.1.27"/>
    </reaction>
</comment>
<dbReference type="PANTHER" id="PTHR30622">
    <property type="entry name" value="UNDECAPRENYL-DIPHOSPHATASE"/>
    <property type="match status" value="1"/>
</dbReference>
<evidence type="ECO:0000313" key="16">
    <source>
        <dbReference type="Proteomes" id="UP000317265"/>
    </source>
</evidence>
<evidence type="ECO:0000256" key="2">
    <source>
        <dbReference type="ARBA" id="ARBA00010621"/>
    </source>
</evidence>
<evidence type="ECO:0000256" key="10">
    <source>
        <dbReference type="ARBA" id="ARBA00032707"/>
    </source>
</evidence>
<evidence type="ECO:0000256" key="12">
    <source>
        <dbReference type="HAMAP-Rule" id="MF_01006"/>
    </source>
</evidence>
<comment type="function">
    <text evidence="12">Catalyzes the dephosphorylation of undecaprenyl diphosphate (UPP).</text>
</comment>
<dbReference type="EMBL" id="RXIH01000023">
    <property type="protein sequence ID" value="RZN56466.1"/>
    <property type="molecule type" value="Genomic_DNA"/>
</dbReference>
<dbReference type="HAMAP" id="MF_01006">
    <property type="entry name" value="Undec_diphosphatase"/>
    <property type="match status" value="1"/>
</dbReference>
<keyword evidence="8 12" id="KW-1133">Transmembrane helix</keyword>
<name>A0A523BE93_9CREN</name>
<reference evidence="13 15" key="2">
    <citation type="journal article" date="2019" name="Nat. Microbiol.">
        <title>Wide diversity of methane and short-chain alkane metabolisms in uncultured archaea.</title>
        <authorList>
            <person name="Borrel G."/>
            <person name="Adam P.S."/>
            <person name="McKay L.J."/>
            <person name="Chen L.X."/>
            <person name="Sierra-Garcia I.N."/>
            <person name="Sieber C.M."/>
            <person name="Letourneur Q."/>
            <person name="Ghozlane A."/>
            <person name="Andersen G.L."/>
            <person name="Li W.J."/>
            <person name="Hallam S.J."/>
            <person name="Muyzer G."/>
            <person name="de Oliveira V.M."/>
            <person name="Inskeep W.P."/>
            <person name="Banfield J.F."/>
            <person name="Gribaldo S."/>
        </authorList>
    </citation>
    <scope>NUCLEOTIDE SEQUENCE [LARGE SCALE GENOMIC DNA]</scope>
    <source>
        <strain evidence="13">Verst-YHS</strain>
    </source>
</reference>
<evidence type="ECO:0000256" key="11">
    <source>
        <dbReference type="ARBA" id="ARBA00047594"/>
    </source>
</evidence>
<evidence type="ECO:0000313" key="15">
    <source>
        <dbReference type="Proteomes" id="UP000316080"/>
    </source>
</evidence>
<comment type="caution">
    <text evidence="14">The sequence shown here is derived from an EMBL/GenBank/DDBJ whole genome shotgun (WGS) entry which is preliminary data.</text>
</comment>
<feature type="transmembrane region" description="Helical" evidence="12">
    <location>
        <begin position="32"/>
        <end position="54"/>
    </location>
</feature>
<gene>
    <name evidence="12" type="primary">uppP</name>
    <name evidence="14" type="ORF">DSO09_02510</name>
    <name evidence="13" type="ORF">EF809_02730</name>
</gene>
<protein>
    <recommendedName>
        <fullName evidence="4 12">Undecaprenyl-diphosphatase</fullName>
        <ecNumber evidence="3 12">3.6.1.27</ecNumber>
    </recommendedName>
    <alternativeName>
        <fullName evidence="10 12">Undecaprenyl pyrophosphate phosphatase</fullName>
    </alternativeName>
</protein>
<proteinExistence type="inferred from homology"/>
<dbReference type="Proteomes" id="UP000316080">
    <property type="component" value="Unassembled WGS sequence"/>
</dbReference>
<organism evidence="14 16">
    <name type="scientific">Thermoproteota archaeon</name>
    <dbReference type="NCBI Taxonomy" id="2056631"/>
    <lineage>
        <taxon>Archaea</taxon>
        <taxon>Thermoproteota</taxon>
    </lineage>
</organism>
<feature type="transmembrane region" description="Helical" evidence="12">
    <location>
        <begin position="215"/>
        <end position="232"/>
    </location>
</feature>
<feature type="transmembrane region" description="Helical" evidence="12">
    <location>
        <begin position="167"/>
        <end position="185"/>
    </location>
</feature>
<dbReference type="GO" id="GO:0005886">
    <property type="term" value="C:plasma membrane"/>
    <property type="evidence" value="ECO:0007669"/>
    <property type="project" value="UniProtKB-SubCell"/>
</dbReference>
<keyword evidence="7 12" id="KW-0378">Hydrolase</keyword>
<keyword evidence="6 12" id="KW-0812">Transmembrane</keyword>
<evidence type="ECO:0000313" key="13">
    <source>
        <dbReference type="EMBL" id="RZN56466.1"/>
    </source>
</evidence>
<evidence type="ECO:0000313" key="14">
    <source>
        <dbReference type="EMBL" id="TDA39267.1"/>
    </source>
</evidence>
<dbReference type="Pfam" id="PF02673">
    <property type="entry name" value="BacA"/>
    <property type="match status" value="1"/>
</dbReference>
<dbReference type="Proteomes" id="UP000317265">
    <property type="component" value="Unassembled WGS sequence"/>
</dbReference>
<keyword evidence="5 12" id="KW-1003">Cell membrane</keyword>
<reference evidence="14 16" key="1">
    <citation type="journal article" date="2019" name="Nat. Microbiol.">
        <title>Expanding anaerobic alkane metabolism in the domain of Archaea.</title>
        <authorList>
            <person name="Wang Y."/>
            <person name="Wegener G."/>
            <person name="Hou J."/>
            <person name="Wang F."/>
            <person name="Xiao X."/>
        </authorList>
    </citation>
    <scope>NUCLEOTIDE SEQUENCE [LARGE SCALE GENOMIC DNA]</scope>
    <source>
        <strain evidence="14">WYZ-LMO11</strain>
    </source>
</reference>
<evidence type="ECO:0000256" key="8">
    <source>
        <dbReference type="ARBA" id="ARBA00022989"/>
    </source>
</evidence>
<feature type="transmembrane region" description="Helical" evidence="12">
    <location>
        <begin position="191"/>
        <end position="208"/>
    </location>
</feature>
<feature type="transmembrane region" description="Helical" evidence="12">
    <location>
        <begin position="100"/>
        <end position="119"/>
    </location>
</feature>
<keyword evidence="9 12" id="KW-0472">Membrane</keyword>